<dbReference type="InterPro" id="IPR050142">
    <property type="entry name" value="MADS-box/MEF2_TF"/>
</dbReference>
<evidence type="ECO:0000259" key="7">
    <source>
        <dbReference type="PROSITE" id="PS50066"/>
    </source>
</evidence>
<dbReference type="OrthoDB" id="779403at2759"/>
<gene>
    <name evidence="8" type="ORF">CQW23_21884</name>
</gene>
<proteinExistence type="predicted"/>
<accession>A0A2G2VZC3</accession>
<feature type="domain" description="MADS-box" evidence="7">
    <location>
        <begin position="206"/>
        <end position="254"/>
    </location>
</feature>
<dbReference type="PANTHER" id="PTHR48019">
    <property type="entry name" value="SERUM RESPONSE FACTOR HOMOLOG"/>
    <property type="match status" value="1"/>
</dbReference>
<dbReference type="GO" id="GO:0045944">
    <property type="term" value="P:positive regulation of transcription by RNA polymerase II"/>
    <property type="evidence" value="ECO:0007669"/>
    <property type="project" value="InterPro"/>
</dbReference>
<keyword evidence="9" id="KW-1185">Reference proteome</keyword>
<dbReference type="GO" id="GO:0000981">
    <property type="term" value="F:DNA-binding transcription factor activity, RNA polymerase II-specific"/>
    <property type="evidence" value="ECO:0007669"/>
    <property type="project" value="InterPro"/>
</dbReference>
<evidence type="ECO:0000256" key="4">
    <source>
        <dbReference type="ARBA" id="ARBA00023163"/>
    </source>
</evidence>
<name>A0A2G2VZC3_CAPBA</name>
<keyword evidence="6" id="KW-0175">Coiled coil</keyword>
<sequence>MTRKKVKLAFITNDSARKATFKKRKKGLMKKVSELSTLCGIDACAIIYSPYDNSPEVWPNTMGAQRVLAEFKRMPEMEQSKKMMNQESFLRQRIAKANEQLKKQSKENREKEMTEIMYQGLTGKGLQHLNLGDLNDLGWVIDQNLKEIYKRIEAVKKGASTSSSAAAAKSHAVVAPPVEQEPAVVELGLDGMQRTQADPKKKKEKMTRKKVKLAFITNDSARKATFKNRKKALMKKVSELSTLCGIDACAIIYNPYDNSPEVWPNTMGAQRVLAEFKRMPEMEQGKKMMNQESFFRQSIAKANEQLKKQSKENREKKMTEIMYQGLTGKGLQHLNLGDLNDLGWVIDEKLKEIYKSIEAVKKGALTSYTAVAAKSHAVVAPPVEQELAVVELGLDGMQRTQAEWFTDWMNSNTSDQQIDFGHGDDMILPNYNDNHSANMWPNDFYP</sequence>
<evidence type="ECO:0000313" key="8">
    <source>
        <dbReference type="EMBL" id="PHT38311.1"/>
    </source>
</evidence>
<dbReference type="FunFam" id="3.40.1810.10:FF:000018">
    <property type="entry name" value="agamous-like MADS-box protein AGL80"/>
    <property type="match status" value="2"/>
</dbReference>
<dbReference type="Proteomes" id="UP000224567">
    <property type="component" value="Unassembled WGS sequence"/>
</dbReference>
<evidence type="ECO:0000256" key="1">
    <source>
        <dbReference type="ARBA" id="ARBA00004123"/>
    </source>
</evidence>
<feature type="domain" description="MADS-box" evidence="7">
    <location>
        <begin position="1"/>
        <end position="49"/>
    </location>
</feature>
<dbReference type="SUPFAM" id="SSF55455">
    <property type="entry name" value="SRF-like"/>
    <property type="match status" value="2"/>
</dbReference>
<dbReference type="InterPro" id="IPR002100">
    <property type="entry name" value="TF_MADSbox"/>
</dbReference>
<organism evidence="8 9">
    <name type="scientific">Capsicum baccatum</name>
    <name type="common">Peruvian pepper</name>
    <dbReference type="NCBI Taxonomy" id="33114"/>
    <lineage>
        <taxon>Eukaryota</taxon>
        <taxon>Viridiplantae</taxon>
        <taxon>Streptophyta</taxon>
        <taxon>Embryophyta</taxon>
        <taxon>Tracheophyta</taxon>
        <taxon>Spermatophyta</taxon>
        <taxon>Magnoliopsida</taxon>
        <taxon>eudicotyledons</taxon>
        <taxon>Gunneridae</taxon>
        <taxon>Pentapetalae</taxon>
        <taxon>asterids</taxon>
        <taxon>lamiids</taxon>
        <taxon>Solanales</taxon>
        <taxon>Solanaceae</taxon>
        <taxon>Solanoideae</taxon>
        <taxon>Capsiceae</taxon>
        <taxon>Capsicum</taxon>
    </lineage>
</organism>
<dbReference type="EMBL" id="MLFT02000009">
    <property type="protein sequence ID" value="PHT38311.1"/>
    <property type="molecule type" value="Genomic_DNA"/>
</dbReference>
<protein>
    <submittedName>
        <fullName evidence="8">Agamous-like MADS-box protein AGL80</fullName>
    </submittedName>
</protein>
<comment type="subcellular location">
    <subcellularLocation>
        <location evidence="1">Nucleus</location>
    </subcellularLocation>
</comment>
<dbReference type="SMART" id="SM00432">
    <property type="entry name" value="MADS"/>
    <property type="match status" value="2"/>
</dbReference>
<reference evidence="8 9" key="1">
    <citation type="journal article" date="2017" name="Genome Biol.">
        <title>New reference genome sequences of hot pepper reveal the massive evolution of plant disease-resistance genes by retroduplication.</title>
        <authorList>
            <person name="Kim S."/>
            <person name="Park J."/>
            <person name="Yeom S.I."/>
            <person name="Kim Y.M."/>
            <person name="Seo E."/>
            <person name="Kim K.T."/>
            <person name="Kim M.S."/>
            <person name="Lee J.M."/>
            <person name="Cheong K."/>
            <person name="Shin H.S."/>
            <person name="Kim S.B."/>
            <person name="Han K."/>
            <person name="Lee J."/>
            <person name="Park M."/>
            <person name="Lee H.A."/>
            <person name="Lee H.Y."/>
            <person name="Lee Y."/>
            <person name="Oh S."/>
            <person name="Lee J.H."/>
            <person name="Choi E."/>
            <person name="Choi E."/>
            <person name="Lee S.E."/>
            <person name="Jeon J."/>
            <person name="Kim H."/>
            <person name="Choi G."/>
            <person name="Song H."/>
            <person name="Lee J."/>
            <person name="Lee S.C."/>
            <person name="Kwon J.K."/>
            <person name="Lee H.Y."/>
            <person name="Koo N."/>
            <person name="Hong Y."/>
            <person name="Kim R.W."/>
            <person name="Kang W.H."/>
            <person name="Huh J.H."/>
            <person name="Kang B.C."/>
            <person name="Yang T.J."/>
            <person name="Lee Y.H."/>
            <person name="Bennetzen J.L."/>
            <person name="Choi D."/>
        </authorList>
    </citation>
    <scope>NUCLEOTIDE SEQUENCE [LARGE SCALE GENOMIC DNA]</scope>
    <source>
        <strain evidence="9">cv. PBC81</strain>
    </source>
</reference>
<evidence type="ECO:0000256" key="2">
    <source>
        <dbReference type="ARBA" id="ARBA00023015"/>
    </source>
</evidence>
<dbReference type="AlphaFoldDB" id="A0A2G2VZC3"/>
<dbReference type="GO" id="GO:0046983">
    <property type="term" value="F:protein dimerization activity"/>
    <property type="evidence" value="ECO:0007669"/>
    <property type="project" value="InterPro"/>
</dbReference>
<dbReference type="Pfam" id="PF00319">
    <property type="entry name" value="SRF-TF"/>
    <property type="match status" value="2"/>
</dbReference>
<keyword evidence="4" id="KW-0804">Transcription</keyword>
<evidence type="ECO:0000256" key="3">
    <source>
        <dbReference type="ARBA" id="ARBA00023125"/>
    </source>
</evidence>
<comment type="caution">
    <text evidence="8">The sequence shown here is derived from an EMBL/GenBank/DDBJ whole genome shotgun (WGS) entry which is preliminary data.</text>
</comment>
<evidence type="ECO:0000256" key="6">
    <source>
        <dbReference type="SAM" id="Coils"/>
    </source>
</evidence>
<evidence type="ECO:0000256" key="5">
    <source>
        <dbReference type="ARBA" id="ARBA00023242"/>
    </source>
</evidence>
<dbReference type="PRINTS" id="PR00404">
    <property type="entry name" value="MADSDOMAIN"/>
</dbReference>
<keyword evidence="3" id="KW-0238">DNA-binding</keyword>
<keyword evidence="5" id="KW-0539">Nucleus</keyword>
<dbReference type="CDD" id="cd00266">
    <property type="entry name" value="MADS_SRF_like"/>
    <property type="match status" value="2"/>
</dbReference>
<dbReference type="GO" id="GO:0005634">
    <property type="term" value="C:nucleus"/>
    <property type="evidence" value="ECO:0007669"/>
    <property type="project" value="UniProtKB-SubCell"/>
</dbReference>
<dbReference type="PROSITE" id="PS50066">
    <property type="entry name" value="MADS_BOX_2"/>
    <property type="match status" value="2"/>
</dbReference>
<dbReference type="GO" id="GO:0000987">
    <property type="term" value="F:cis-regulatory region sequence-specific DNA binding"/>
    <property type="evidence" value="ECO:0007669"/>
    <property type="project" value="InterPro"/>
</dbReference>
<dbReference type="InterPro" id="IPR036879">
    <property type="entry name" value="TF_MADSbox_sf"/>
</dbReference>
<dbReference type="Gene3D" id="3.40.1810.10">
    <property type="entry name" value="Transcription factor, MADS-box"/>
    <property type="match status" value="2"/>
</dbReference>
<dbReference type="InterPro" id="IPR033897">
    <property type="entry name" value="SRF-like_MADS-box"/>
</dbReference>
<evidence type="ECO:0000313" key="9">
    <source>
        <dbReference type="Proteomes" id="UP000224567"/>
    </source>
</evidence>
<reference evidence="9" key="2">
    <citation type="journal article" date="2017" name="J. Anim. Genet.">
        <title>Multiple reference genome sequences of hot pepper reveal the massive evolution of plant disease resistance genes by retroduplication.</title>
        <authorList>
            <person name="Kim S."/>
            <person name="Park J."/>
            <person name="Yeom S.-I."/>
            <person name="Kim Y.-M."/>
            <person name="Seo E."/>
            <person name="Kim K.-T."/>
            <person name="Kim M.-S."/>
            <person name="Lee J.M."/>
            <person name="Cheong K."/>
            <person name="Shin H.-S."/>
            <person name="Kim S.-B."/>
            <person name="Han K."/>
            <person name="Lee J."/>
            <person name="Park M."/>
            <person name="Lee H.-A."/>
            <person name="Lee H.-Y."/>
            <person name="Lee Y."/>
            <person name="Oh S."/>
            <person name="Lee J.H."/>
            <person name="Choi E."/>
            <person name="Choi E."/>
            <person name="Lee S.E."/>
            <person name="Jeon J."/>
            <person name="Kim H."/>
            <person name="Choi G."/>
            <person name="Song H."/>
            <person name="Lee J."/>
            <person name="Lee S.-C."/>
            <person name="Kwon J.-K."/>
            <person name="Lee H.-Y."/>
            <person name="Koo N."/>
            <person name="Hong Y."/>
            <person name="Kim R.W."/>
            <person name="Kang W.-H."/>
            <person name="Huh J.H."/>
            <person name="Kang B.-C."/>
            <person name="Yang T.-J."/>
            <person name="Lee Y.-H."/>
            <person name="Bennetzen J.L."/>
            <person name="Choi D."/>
        </authorList>
    </citation>
    <scope>NUCLEOTIDE SEQUENCE [LARGE SCALE GENOMIC DNA]</scope>
    <source>
        <strain evidence="9">cv. PBC81</strain>
    </source>
</reference>
<keyword evidence="2" id="KW-0805">Transcription regulation</keyword>
<feature type="coiled-coil region" evidence="6">
    <location>
        <begin position="87"/>
        <end position="114"/>
    </location>
</feature>